<dbReference type="InterPro" id="IPR005300">
    <property type="entry name" value="MltA_B"/>
</dbReference>
<dbReference type="CDD" id="cd14669">
    <property type="entry name" value="mlta_related_B"/>
    <property type="match status" value="1"/>
</dbReference>
<keyword evidence="4" id="KW-0961">Cell wall biogenesis/degradation</keyword>
<dbReference type="Gene3D" id="2.40.40.10">
    <property type="entry name" value="RlpA-like domain"/>
    <property type="match status" value="1"/>
</dbReference>
<evidence type="ECO:0000313" key="8">
    <source>
        <dbReference type="Proteomes" id="UP000001340"/>
    </source>
</evidence>
<dbReference type="RefSeq" id="WP_001238478.1">
    <property type="nucleotide sequence ID" value="NZ_AHNR02000016.1"/>
</dbReference>
<dbReference type="SUPFAM" id="SSF50685">
    <property type="entry name" value="Barwin-like endoglucanases"/>
    <property type="match status" value="1"/>
</dbReference>
<dbReference type="AlphaFoldDB" id="A0A0E2D840"/>
<dbReference type="Gene3D" id="2.40.240.50">
    <property type="entry name" value="Barwin-like endoglucanases"/>
    <property type="match status" value="1"/>
</dbReference>
<reference evidence="7 8" key="1">
    <citation type="submission" date="2012-10" db="EMBL/GenBank/DDBJ databases">
        <authorList>
            <person name="Harkins D.M."/>
            <person name="Durkin A.S."/>
            <person name="Brinkac L.M."/>
            <person name="Haft D.H."/>
            <person name="Selengut J.D."/>
            <person name="Sanka R."/>
            <person name="DePew J."/>
            <person name="Purushe J."/>
            <person name="Chanthongthip A."/>
            <person name="Lattana O."/>
            <person name="Phetsouvanh R."/>
            <person name="Newton P.N."/>
            <person name="Vinetz J.M."/>
            <person name="Sutton G.G."/>
            <person name="Nierman W.C."/>
            <person name="Fouts D.E."/>
        </authorList>
    </citation>
    <scope>NUCLEOTIDE SEQUENCE [LARGE SCALE GENOMIC DNA]</scope>
    <source>
        <strain evidence="7 8">UI 12758</strain>
    </source>
</reference>
<gene>
    <name evidence="7" type="ORF">LEP1GSC105_3467</name>
</gene>
<dbReference type="GO" id="GO:0008933">
    <property type="term" value="F:peptidoglycan lytic transglycosylase activity"/>
    <property type="evidence" value="ECO:0007669"/>
    <property type="project" value="TreeGrafter"/>
</dbReference>
<dbReference type="InterPro" id="IPR036908">
    <property type="entry name" value="RlpA-like_sf"/>
</dbReference>
<dbReference type="Pfam" id="PF03562">
    <property type="entry name" value="MltA"/>
    <property type="match status" value="1"/>
</dbReference>
<organism evidence="7 8">
    <name type="scientific">Leptospira interrogans str. UI 12758</name>
    <dbReference type="NCBI Taxonomy" id="1049938"/>
    <lineage>
        <taxon>Bacteria</taxon>
        <taxon>Pseudomonadati</taxon>
        <taxon>Spirochaetota</taxon>
        <taxon>Spirochaetia</taxon>
        <taxon>Leptospirales</taxon>
        <taxon>Leptospiraceae</taxon>
        <taxon>Leptospira</taxon>
    </lineage>
</organism>
<evidence type="ECO:0000256" key="3">
    <source>
        <dbReference type="ARBA" id="ARBA00023239"/>
    </source>
</evidence>
<dbReference type="GO" id="GO:0004553">
    <property type="term" value="F:hydrolase activity, hydrolyzing O-glycosyl compounds"/>
    <property type="evidence" value="ECO:0007669"/>
    <property type="project" value="InterPro"/>
</dbReference>
<keyword evidence="3" id="KW-0456">Lyase</keyword>
<dbReference type="GO" id="GO:0019867">
    <property type="term" value="C:outer membrane"/>
    <property type="evidence" value="ECO:0007669"/>
    <property type="project" value="InterPro"/>
</dbReference>
<evidence type="ECO:0000313" key="7">
    <source>
        <dbReference type="EMBL" id="EKR56271.1"/>
    </source>
</evidence>
<dbReference type="GO" id="GO:0009254">
    <property type="term" value="P:peptidoglycan turnover"/>
    <property type="evidence" value="ECO:0007669"/>
    <property type="project" value="InterPro"/>
</dbReference>
<dbReference type="InterPro" id="IPR010611">
    <property type="entry name" value="3D_dom"/>
</dbReference>
<dbReference type="Proteomes" id="UP000001340">
    <property type="component" value="Unassembled WGS sequence"/>
</dbReference>
<dbReference type="PANTHER" id="PTHR30124:SF0">
    <property type="entry name" value="MEMBRANE-BOUND LYTIC MUREIN TRANSGLYCOSYLASE A"/>
    <property type="match status" value="1"/>
</dbReference>
<dbReference type="GO" id="GO:0009253">
    <property type="term" value="P:peptidoglycan catabolic process"/>
    <property type="evidence" value="ECO:0007669"/>
    <property type="project" value="TreeGrafter"/>
</dbReference>
<proteinExistence type="predicted"/>
<dbReference type="SMART" id="SM00925">
    <property type="entry name" value="MltA"/>
    <property type="match status" value="1"/>
</dbReference>
<dbReference type="PANTHER" id="PTHR30124">
    <property type="entry name" value="MEMBRANE-BOUND LYTIC MUREIN TRANSGLYCOSYLASE A"/>
    <property type="match status" value="1"/>
</dbReference>
<feature type="domain" description="Lytic transglycosylase MltA" evidence="6">
    <location>
        <begin position="125"/>
        <end position="271"/>
    </location>
</feature>
<dbReference type="CDD" id="cd14485">
    <property type="entry name" value="mltA_like_LT_A"/>
    <property type="match status" value="1"/>
</dbReference>
<evidence type="ECO:0000256" key="4">
    <source>
        <dbReference type="ARBA" id="ARBA00023316"/>
    </source>
</evidence>
<dbReference type="EMBL" id="AHNR02000016">
    <property type="protein sequence ID" value="EKR56271.1"/>
    <property type="molecule type" value="Genomic_DNA"/>
</dbReference>
<dbReference type="GO" id="GO:0071555">
    <property type="term" value="P:cell wall organization"/>
    <property type="evidence" value="ECO:0007669"/>
    <property type="project" value="UniProtKB-KW"/>
</dbReference>
<dbReference type="InterPro" id="IPR026044">
    <property type="entry name" value="MltA"/>
</dbReference>
<comment type="catalytic activity">
    <reaction evidence="1">
        <text>Exolytic cleavage of the (1-&gt;4)-beta-glycosidic linkage between N-acetylmuramic acid (MurNAc) and N-acetylglucosamine (GlcNAc) residues in peptidoglycan, from either the reducing or the non-reducing ends of the peptidoglycan chains, with concomitant formation of a 1,6-anhydrobond in the MurNAc residue.</text>
        <dbReference type="EC" id="4.2.2.n1"/>
    </reaction>
</comment>
<evidence type="ECO:0000256" key="2">
    <source>
        <dbReference type="ARBA" id="ARBA00012587"/>
    </source>
</evidence>
<protein>
    <recommendedName>
        <fullName evidence="2">peptidoglycan lytic exotransglycosylase</fullName>
        <ecNumber evidence="2">4.2.2.n1</ecNumber>
    </recommendedName>
    <alternativeName>
        <fullName evidence="5">Murein hydrolase A</fullName>
    </alternativeName>
</protein>
<evidence type="ECO:0000256" key="1">
    <source>
        <dbReference type="ARBA" id="ARBA00001420"/>
    </source>
</evidence>
<name>A0A0E2D840_LEPIR</name>
<comment type="caution">
    <text evidence="7">The sequence shown here is derived from an EMBL/GenBank/DDBJ whole genome shotgun (WGS) entry which is preliminary data.</text>
</comment>
<dbReference type="EC" id="4.2.2.n1" evidence="2"/>
<dbReference type="Pfam" id="PF06725">
    <property type="entry name" value="3D"/>
    <property type="match status" value="1"/>
</dbReference>
<evidence type="ECO:0000256" key="5">
    <source>
        <dbReference type="ARBA" id="ARBA00030918"/>
    </source>
</evidence>
<sequence length="366" mass="41837">MRLLSIFICFIILNVYSLYSQELEKSGFIVHQKFDSILQLEDFDSLDRALKESESYYQKLPSNWKTQVRKTSYHKNQMLNSLKILKKILREKNPESRKIQFQNSFLLLETKDEALGRITAYYEVIIEGRFYPEGDFIYPVLETPSDLIVKKDGNKKSVGKIINEVFVPYETREELSHTSVWKKRSKAIVYVKIVDLHLAQLEGSALVKVPDHIPFRITYSEDNGKEYQSPAESLKGICSSLIPSDLKSCILKYPKEVEMAILKNPRYIFFKLESSAPRGSGGIELIPKRSVAMDPGIPLGIPVLISFESSVLTEKNRIVFVHDRGSQITGHGRLDYFLGTGETAEYQAGKINTQGKIFLILPKIKN</sequence>
<evidence type="ECO:0000259" key="6">
    <source>
        <dbReference type="SMART" id="SM00925"/>
    </source>
</evidence>
<accession>A0A0E2D840</accession>